<dbReference type="RefSeq" id="XP_031553198.1">
    <property type="nucleotide sequence ID" value="XM_031697338.1"/>
</dbReference>
<dbReference type="GeneID" id="116290330"/>
<reference evidence="3" key="1">
    <citation type="submission" date="2025-08" db="UniProtKB">
        <authorList>
            <consortium name="RefSeq"/>
        </authorList>
    </citation>
    <scope>IDENTIFICATION</scope>
    <source>
        <tissue evidence="3">Tentacle</tissue>
    </source>
</reference>
<gene>
    <name evidence="3" type="primary">LOC116290330</name>
</gene>
<evidence type="ECO:0000256" key="1">
    <source>
        <dbReference type="SAM" id="MobiDB-lite"/>
    </source>
</evidence>
<keyword evidence="2" id="KW-1185">Reference proteome</keyword>
<sequence>MEMRKLVWKQQEFETVTKLYAHCVAFIKVEDRKTVSSSCSSLTLTSTTENKPDHSPTNPRPTGSRVQFLNLHQVYQKVQSRVGRESKQRLVDARVRMVVTFDAQIEGIQIFVERVPEAAALLGDNTGRVELEPRMGDLVLNKQYLSVDLDSVYLSPQGMPVYKLSTVDAEKRNRFRIVVVIKFIDGTKSKPYFSRPFLIRSRRSSRQDSS</sequence>
<dbReference type="AlphaFoldDB" id="A0A6P8HDS0"/>
<feature type="region of interest" description="Disordered" evidence="1">
    <location>
        <begin position="43"/>
        <end position="63"/>
    </location>
</feature>
<dbReference type="InParanoid" id="A0A6P8HDS0"/>
<name>A0A6P8HDS0_ACTTE</name>
<protein>
    <submittedName>
        <fullName evidence="3">Uncharacterized protein LOC116290330 isoform X1</fullName>
    </submittedName>
</protein>
<evidence type="ECO:0000313" key="3">
    <source>
        <dbReference type="RefSeq" id="XP_031553198.1"/>
    </source>
</evidence>
<evidence type="ECO:0000313" key="2">
    <source>
        <dbReference type="Proteomes" id="UP000515163"/>
    </source>
</evidence>
<dbReference type="Proteomes" id="UP000515163">
    <property type="component" value="Unplaced"/>
</dbReference>
<proteinExistence type="predicted"/>
<dbReference type="KEGG" id="aten:116290330"/>
<organism evidence="2 3">
    <name type="scientific">Actinia tenebrosa</name>
    <name type="common">Australian red waratah sea anemone</name>
    <dbReference type="NCBI Taxonomy" id="6105"/>
    <lineage>
        <taxon>Eukaryota</taxon>
        <taxon>Metazoa</taxon>
        <taxon>Cnidaria</taxon>
        <taxon>Anthozoa</taxon>
        <taxon>Hexacorallia</taxon>
        <taxon>Actiniaria</taxon>
        <taxon>Actiniidae</taxon>
        <taxon>Actinia</taxon>
    </lineage>
</organism>
<accession>A0A6P8HDS0</accession>
<dbReference type="OrthoDB" id="5986494at2759"/>